<dbReference type="CDD" id="cd05280">
    <property type="entry name" value="MDR_yhdh_yhfp"/>
    <property type="match status" value="1"/>
</dbReference>
<feature type="domain" description="Enoyl reductase (ER)" evidence="1">
    <location>
        <begin position="12"/>
        <end position="320"/>
    </location>
</feature>
<evidence type="ECO:0000313" key="3">
    <source>
        <dbReference type="Proteomes" id="UP000004263"/>
    </source>
</evidence>
<comment type="caution">
    <text evidence="2">The sequence shown here is derived from an EMBL/GenBank/DDBJ whole genome shotgun (WGS) entry which is preliminary data.</text>
</comment>
<dbReference type="SUPFAM" id="SSF51735">
    <property type="entry name" value="NAD(P)-binding Rossmann-fold domains"/>
    <property type="match status" value="1"/>
</dbReference>
<dbReference type="InterPro" id="IPR013149">
    <property type="entry name" value="ADH-like_C"/>
</dbReference>
<dbReference type="SUPFAM" id="SSF50129">
    <property type="entry name" value="GroES-like"/>
    <property type="match status" value="1"/>
</dbReference>
<accession>Q1MXX7</accession>
<dbReference type="InterPro" id="IPR013154">
    <property type="entry name" value="ADH-like_N"/>
</dbReference>
<dbReference type="Gene3D" id="3.90.180.10">
    <property type="entry name" value="Medium-chain alcohol dehydrogenases, catalytic domain"/>
    <property type="match status" value="1"/>
</dbReference>
<gene>
    <name evidence="2" type="ORF">RED65_07164</name>
</gene>
<dbReference type="Pfam" id="PF08240">
    <property type="entry name" value="ADH_N"/>
    <property type="match status" value="1"/>
</dbReference>
<dbReference type="NCBIfam" id="TIGR02823">
    <property type="entry name" value="oxido_YhdH"/>
    <property type="match status" value="1"/>
</dbReference>
<dbReference type="HOGENOM" id="CLU_026673_26_3_6"/>
<dbReference type="EMBL" id="AAQH01000031">
    <property type="protein sequence ID" value="EAT10852.1"/>
    <property type="molecule type" value="Genomic_DNA"/>
</dbReference>
<evidence type="ECO:0000259" key="1">
    <source>
        <dbReference type="SMART" id="SM00829"/>
    </source>
</evidence>
<keyword evidence="3" id="KW-1185">Reference proteome</keyword>
<dbReference type="GO" id="GO:0043957">
    <property type="term" value="F:acryloyl-CoA reductase (NADPH) activity"/>
    <property type="evidence" value="ECO:0007669"/>
    <property type="project" value="TreeGrafter"/>
</dbReference>
<dbReference type="PANTHER" id="PTHR43677">
    <property type="entry name" value="SHORT-CHAIN DEHYDROGENASE/REDUCTASE"/>
    <property type="match status" value="1"/>
</dbReference>
<dbReference type="InterPro" id="IPR051397">
    <property type="entry name" value="Zn-ADH-like_protein"/>
</dbReference>
<dbReference type="RefSeq" id="WP_007016813.1">
    <property type="nucleotide sequence ID" value="NZ_AAQH01000031.1"/>
</dbReference>
<organism evidence="2 3">
    <name type="scientific">Bermanella marisrubri</name>
    <dbReference type="NCBI Taxonomy" id="207949"/>
    <lineage>
        <taxon>Bacteria</taxon>
        <taxon>Pseudomonadati</taxon>
        <taxon>Pseudomonadota</taxon>
        <taxon>Gammaproteobacteria</taxon>
        <taxon>Oceanospirillales</taxon>
        <taxon>Oceanospirillaceae</taxon>
        <taxon>Bermanella</taxon>
    </lineage>
</organism>
<dbReference type="SMART" id="SM00829">
    <property type="entry name" value="PKS_ER"/>
    <property type="match status" value="1"/>
</dbReference>
<dbReference type="Gene3D" id="3.40.50.720">
    <property type="entry name" value="NAD(P)-binding Rossmann-like Domain"/>
    <property type="match status" value="1"/>
</dbReference>
<dbReference type="OrthoDB" id="9782155at2"/>
<dbReference type="InterPro" id="IPR014188">
    <property type="entry name" value="Acrylyl-CoA_reductase_AcuI"/>
</dbReference>
<dbReference type="STRING" id="207949.RED65_07164"/>
<evidence type="ECO:0000313" key="2">
    <source>
        <dbReference type="EMBL" id="EAT10852.1"/>
    </source>
</evidence>
<reference evidence="2 3" key="1">
    <citation type="submission" date="2006-03" db="EMBL/GenBank/DDBJ databases">
        <authorList>
            <person name="Pinhassi J."/>
            <person name="Pedros-Alio C."/>
            <person name="Ferriera S."/>
            <person name="Johnson J."/>
            <person name="Kravitz S."/>
            <person name="Halpern A."/>
            <person name="Remington K."/>
            <person name="Beeson K."/>
            <person name="Tran B."/>
            <person name="Rogers Y.-H."/>
            <person name="Friedman R."/>
            <person name="Venter J.C."/>
        </authorList>
    </citation>
    <scope>NUCLEOTIDE SEQUENCE [LARGE SCALE GENOMIC DNA]</scope>
    <source>
        <strain evidence="2 3">RED65</strain>
    </source>
</reference>
<name>Q1MXX7_9GAMM</name>
<dbReference type="AlphaFoldDB" id="Q1MXX7"/>
<dbReference type="InterPro" id="IPR011032">
    <property type="entry name" value="GroES-like_sf"/>
</dbReference>
<sequence>MQAFLVSENETGFSGAWNHVSEPELLDGHVRIQLEYSSLNYKDALSYAGNKGVTRKFPHVPGIDAAGVVVSSQSDFFSKGDEVLVTGYDLGMNTFGGFADLVAVPENWIIKRPIGFSALDAMILGTAGLTAGLCVDKLLHNDIKPDQGSILVSGASGGVGSIACKLLSKLGFNITAVQRDNTKQGFLESLGVTDFISMDELLAGDGKPLLKPAFAAAIDVAGGKTLAAILKQIKPSGSVAACGLVDNLALDTTVLPFILRGINLLGVDSVEIPLSQKQAVWNKFAEDWKIDAQYQLIEREQLKDYLEALLKGEAKGRYVLKLK</sequence>
<dbReference type="InterPro" id="IPR036291">
    <property type="entry name" value="NAD(P)-bd_dom_sf"/>
</dbReference>
<dbReference type="PANTHER" id="PTHR43677:SF1">
    <property type="entry name" value="ACRYLYL-COA REDUCTASE ACUI-RELATED"/>
    <property type="match status" value="1"/>
</dbReference>
<dbReference type="Pfam" id="PF00107">
    <property type="entry name" value="ADH_zinc_N"/>
    <property type="match status" value="1"/>
</dbReference>
<protein>
    <submittedName>
        <fullName evidence="2">Probable oxidoreductase</fullName>
    </submittedName>
</protein>
<dbReference type="InterPro" id="IPR020843">
    <property type="entry name" value="ER"/>
</dbReference>
<proteinExistence type="predicted"/>
<dbReference type="Proteomes" id="UP000004263">
    <property type="component" value="Unassembled WGS sequence"/>
</dbReference>